<proteinExistence type="inferred from homology"/>
<dbReference type="AlphaFoldDB" id="A0ABD0ZCY1"/>
<gene>
    <name evidence="2" type="ORF">AAG570_008745</name>
</gene>
<sequence>MPVKTTELLKAAEIVAEERNLKATIKHSLAASGFTFATTLLGGLLGGPVGIFAGAVVGGGTSMIATKGKFKSVVTIIRDDLTAAQRTQLCNHLISALKDVGIEELVGIAVLVMREEALALAVMKALKTFFESDLHMTIA</sequence>
<dbReference type="PANTHER" id="PTHR31493:SF1">
    <property type="entry name" value="PROTEIN C19ORF12"/>
    <property type="match status" value="1"/>
</dbReference>
<comment type="caution">
    <text evidence="2">The sequence shown here is derived from an EMBL/GenBank/DDBJ whole genome shotgun (WGS) entry which is preliminary data.</text>
</comment>
<name>A0ABD0ZCY1_9HEMI</name>
<dbReference type="EMBL" id="JBFDAA010000003">
    <property type="protein sequence ID" value="KAL1138683.1"/>
    <property type="molecule type" value="Genomic_DNA"/>
</dbReference>
<dbReference type="Proteomes" id="UP001558652">
    <property type="component" value="Unassembled WGS sequence"/>
</dbReference>
<dbReference type="Pfam" id="PF20721">
    <property type="entry name" value="C19orf12"/>
    <property type="match status" value="1"/>
</dbReference>
<keyword evidence="3" id="KW-1185">Reference proteome</keyword>
<dbReference type="PANTHER" id="PTHR31493">
    <property type="entry name" value="NAZO FAMILY MEMBER"/>
    <property type="match status" value="1"/>
</dbReference>
<reference evidence="2 3" key="1">
    <citation type="submission" date="2024-07" db="EMBL/GenBank/DDBJ databases">
        <title>Chromosome-level genome assembly of the water stick insect Ranatra chinensis (Heteroptera: Nepidae).</title>
        <authorList>
            <person name="Liu X."/>
        </authorList>
    </citation>
    <scope>NUCLEOTIDE SEQUENCE [LARGE SCALE GENOMIC DNA]</scope>
    <source>
        <strain evidence="2">Cailab_2021Rc</strain>
        <tissue evidence="2">Muscle</tissue>
    </source>
</reference>
<accession>A0ABD0ZCY1</accession>
<evidence type="ECO:0000313" key="3">
    <source>
        <dbReference type="Proteomes" id="UP001558652"/>
    </source>
</evidence>
<dbReference type="InterPro" id="IPR033369">
    <property type="entry name" value="C19orf12"/>
</dbReference>
<comment type="similarity">
    <text evidence="1">Belongs to the C19orf12 family.</text>
</comment>
<evidence type="ECO:0000313" key="2">
    <source>
        <dbReference type="EMBL" id="KAL1138683.1"/>
    </source>
</evidence>
<evidence type="ECO:0000256" key="1">
    <source>
        <dbReference type="ARBA" id="ARBA00029457"/>
    </source>
</evidence>
<protein>
    <submittedName>
        <fullName evidence="2">Uncharacterized protein</fullName>
    </submittedName>
</protein>
<organism evidence="2 3">
    <name type="scientific">Ranatra chinensis</name>
    <dbReference type="NCBI Taxonomy" id="642074"/>
    <lineage>
        <taxon>Eukaryota</taxon>
        <taxon>Metazoa</taxon>
        <taxon>Ecdysozoa</taxon>
        <taxon>Arthropoda</taxon>
        <taxon>Hexapoda</taxon>
        <taxon>Insecta</taxon>
        <taxon>Pterygota</taxon>
        <taxon>Neoptera</taxon>
        <taxon>Paraneoptera</taxon>
        <taxon>Hemiptera</taxon>
        <taxon>Heteroptera</taxon>
        <taxon>Panheteroptera</taxon>
        <taxon>Nepomorpha</taxon>
        <taxon>Nepidae</taxon>
        <taxon>Ranatrinae</taxon>
        <taxon>Ranatra</taxon>
    </lineage>
</organism>